<accession>A0ABX6VA92</accession>
<dbReference type="Proteomes" id="UP000316416">
    <property type="component" value="Chromosome"/>
</dbReference>
<dbReference type="SMART" id="SM00857">
    <property type="entry name" value="Resolvase"/>
    <property type="match status" value="1"/>
</dbReference>
<dbReference type="InterPro" id="IPR011109">
    <property type="entry name" value="DNA_bind_recombinase_dom"/>
</dbReference>
<evidence type="ECO:0000256" key="1">
    <source>
        <dbReference type="ARBA" id="ARBA00023125"/>
    </source>
</evidence>
<dbReference type="InterPro" id="IPR006119">
    <property type="entry name" value="Resolv_N"/>
</dbReference>
<reference evidence="4" key="1">
    <citation type="submission" date="2021-07" db="EMBL/GenBank/DDBJ databases">
        <title>Shewanella sp. YLB-07 whole genome sequence.</title>
        <authorList>
            <person name="Yu L."/>
        </authorList>
    </citation>
    <scope>NUCLEOTIDE SEQUENCE</scope>
    <source>
        <strain evidence="4">YLB-08</strain>
    </source>
</reference>
<dbReference type="Pfam" id="PF07508">
    <property type="entry name" value="Recombinase"/>
    <property type="match status" value="1"/>
</dbReference>
<dbReference type="InterPro" id="IPR036162">
    <property type="entry name" value="Resolvase-like_N_sf"/>
</dbReference>
<protein>
    <submittedName>
        <fullName evidence="4">Recombinase family protein</fullName>
    </submittedName>
</protein>
<dbReference type="InterPro" id="IPR050639">
    <property type="entry name" value="SSR_resolvase"/>
</dbReference>
<feature type="domain" description="Resolvase/invertase-type recombinase catalytic" evidence="3">
    <location>
        <begin position="9"/>
        <end position="179"/>
    </location>
</feature>
<keyword evidence="5" id="KW-1185">Reference proteome</keyword>
<evidence type="ECO:0000313" key="5">
    <source>
        <dbReference type="Proteomes" id="UP000316416"/>
    </source>
</evidence>
<dbReference type="CDD" id="cd00338">
    <property type="entry name" value="Ser_Recombinase"/>
    <property type="match status" value="1"/>
</dbReference>
<organism evidence="4 5">
    <name type="scientific">Shewanella eurypsychrophilus</name>
    <dbReference type="NCBI Taxonomy" id="2593656"/>
    <lineage>
        <taxon>Bacteria</taxon>
        <taxon>Pseudomonadati</taxon>
        <taxon>Pseudomonadota</taxon>
        <taxon>Gammaproteobacteria</taxon>
        <taxon>Alteromonadales</taxon>
        <taxon>Shewanellaceae</taxon>
        <taxon>Shewanella</taxon>
    </lineage>
</organism>
<dbReference type="RefSeq" id="WP_195873042.1">
    <property type="nucleotide sequence ID" value="NZ_CP045503.2"/>
</dbReference>
<keyword evidence="2" id="KW-0233">DNA recombination</keyword>
<evidence type="ECO:0000313" key="4">
    <source>
        <dbReference type="EMBL" id="QPG58438.1"/>
    </source>
</evidence>
<keyword evidence="1" id="KW-0238">DNA-binding</keyword>
<dbReference type="EMBL" id="CP045503">
    <property type="protein sequence ID" value="QPG58438.1"/>
    <property type="molecule type" value="Genomic_DNA"/>
</dbReference>
<dbReference type="PANTHER" id="PTHR30461">
    <property type="entry name" value="DNA-INVERTASE FROM LAMBDOID PROPHAGE"/>
    <property type="match status" value="1"/>
</dbReference>
<gene>
    <name evidence="4" type="ORF">FM038_014040</name>
</gene>
<name>A0ABX6VA92_9GAMM</name>
<dbReference type="PANTHER" id="PTHR30461:SF2">
    <property type="entry name" value="SERINE RECOMBINASE PINE-RELATED"/>
    <property type="match status" value="1"/>
</dbReference>
<dbReference type="InterPro" id="IPR038109">
    <property type="entry name" value="DNA_bind_recomb_sf"/>
</dbReference>
<evidence type="ECO:0000259" key="3">
    <source>
        <dbReference type="SMART" id="SM00857"/>
    </source>
</evidence>
<dbReference type="Gene3D" id="3.40.50.1390">
    <property type="entry name" value="Resolvase, N-terminal catalytic domain"/>
    <property type="match status" value="1"/>
</dbReference>
<evidence type="ECO:0000256" key="2">
    <source>
        <dbReference type="ARBA" id="ARBA00023172"/>
    </source>
</evidence>
<dbReference type="Gene3D" id="3.90.1750.20">
    <property type="entry name" value="Putative Large Serine Recombinase, Chain B, Domain 2"/>
    <property type="match status" value="1"/>
</dbReference>
<proteinExistence type="predicted"/>
<sequence length="542" mass="61488">MTDFTGRDAIPYARFSSAIQQNGMSLERQGNAFGNFIAKTGANPRRDLRMDDRGKSAFKGQHVLENGALGNFLYQLDNGDLSLSTAPLPLLVVEEVDRLTRLEPDDGQELLLRLMRYVDICVVDPSGSSYQLFSRKGQGSDIGSTIQLILKIYGAHEHSEKLSKRIGEAHAKSLSEAVIDGKPLRYGTYPFWLRKNGDKYELVDMWVRLLNEVYVMLGNGVAPADIANILNEKGYAVPRTKRGHNNEVLEHQNNRWNTNRVRVLYKDRKPIGKMKPVNHKTEIDLYPPAISEDLFYKAMAIVSRRKRGSGNKIGRVKSLFAGFTYCYACGKRMHTDTRIRNEVSDVRMRCSSRGSSTLKDRACDCGYISMDFEERLLILLIDKVVLSDLLVTPTDNQESILRSKISICEQEISEFNKLLETSTAPALFRGLAAQEDEQKDLKEKLLSLAPANNNLITDNYKEIANLAHASLDPKNETERARMNVLINSIIDRVELYKKVNQASVIIVNFKSGIRRMYTQSKNVPDWEIIQLEPKLEQQHNRK</sequence>